<protein>
    <submittedName>
        <fullName evidence="7">Uncharacterized protein</fullName>
    </submittedName>
</protein>
<dbReference type="GO" id="GO:0005576">
    <property type="term" value="C:extracellular region"/>
    <property type="evidence" value="ECO:0007669"/>
    <property type="project" value="UniProtKB-SubCell"/>
</dbReference>
<dbReference type="PANTHER" id="PTHR45867:SF3">
    <property type="entry name" value="ACID PHOSPHATASE TYPE 7"/>
    <property type="match status" value="1"/>
</dbReference>
<feature type="domain" description="Carbohydrate-binding module family 96" evidence="6">
    <location>
        <begin position="412"/>
        <end position="561"/>
    </location>
</feature>
<evidence type="ECO:0000259" key="6">
    <source>
        <dbReference type="Pfam" id="PF24517"/>
    </source>
</evidence>
<dbReference type="Proteomes" id="UP000177913">
    <property type="component" value="Unassembled WGS sequence"/>
</dbReference>
<evidence type="ECO:0000313" key="8">
    <source>
        <dbReference type="Proteomes" id="UP000177913"/>
    </source>
</evidence>
<keyword evidence="2" id="KW-0964">Secreted</keyword>
<feature type="compositionally biased region" description="Pro residues" evidence="4">
    <location>
        <begin position="357"/>
        <end position="407"/>
    </location>
</feature>
<comment type="subcellular location">
    <subcellularLocation>
        <location evidence="1">Secreted</location>
    </subcellularLocation>
</comment>
<dbReference type="Pfam" id="PF24517">
    <property type="entry name" value="CBM96"/>
    <property type="match status" value="1"/>
</dbReference>
<evidence type="ECO:0000256" key="3">
    <source>
        <dbReference type="ARBA" id="ARBA00022729"/>
    </source>
</evidence>
<keyword evidence="3" id="KW-0732">Signal</keyword>
<dbReference type="PANTHER" id="PTHR45867">
    <property type="entry name" value="PURPLE ACID PHOSPHATASE"/>
    <property type="match status" value="1"/>
</dbReference>
<feature type="domain" description="Calcineurin-like phosphoesterase" evidence="5">
    <location>
        <begin position="45"/>
        <end position="241"/>
    </location>
</feature>
<dbReference type="SUPFAM" id="SSF56300">
    <property type="entry name" value="Metallo-dependent phosphatases"/>
    <property type="match status" value="1"/>
</dbReference>
<name>A0A1F7H3B5_9BACT</name>
<proteinExistence type="predicted"/>
<dbReference type="Pfam" id="PF00149">
    <property type="entry name" value="Metallophos"/>
    <property type="match status" value="1"/>
</dbReference>
<dbReference type="PRINTS" id="PR01217">
    <property type="entry name" value="PRICHEXTENSN"/>
</dbReference>
<accession>A0A1F7H3B5</accession>
<reference evidence="7 8" key="1">
    <citation type="journal article" date="2016" name="Nat. Commun.">
        <title>Thousands of microbial genomes shed light on interconnected biogeochemical processes in an aquifer system.</title>
        <authorList>
            <person name="Anantharaman K."/>
            <person name="Brown C.T."/>
            <person name="Hug L.A."/>
            <person name="Sharon I."/>
            <person name="Castelle C.J."/>
            <person name="Probst A.J."/>
            <person name="Thomas B.C."/>
            <person name="Singh A."/>
            <person name="Wilkins M.J."/>
            <person name="Karaoz U."/>
            <person name="Brodie E.L."/>
            <person name="Williams K.H."/>
            <person name="Hubbard S.S."/>
            <person name="Banfield J.F."/>
        </authorList>
    </citation>
    <scope>NUCLEOTIDE SEQUENCE [LARGE SCALE GENOMIC DNA]</scope>
</reference>
<sequence length="562" mass="60573">MTIKPKLFFFKNKALLLFSTFLSALVLSLFIVKSFAQTPTSFTFTAAGDYSSNSTRTTAVLNGMNPASSGANFNLALGDLSYGSKTPETAWCDYVKSKVGDAFPFELIPGNHEDDGPAGNNIDNFELCLPHRLGPITGRYSREYFFDYPVDTPLARFIAISPQMIFNDEGQYTYTPGNAHYSFVVEAIDSARAAGIKWVVVTMHVNCITMGKKSCGMGQDLFNLLIDKKVDLILQGHDHNYQRSKQLAHSPLCVSIVPGSYNADCVVDDGSDNAYSKGAGTVLNIVGTGGIGNYDINTGDTEAPYFARWNGVNANPTVGFLKAVVTDISMTITFNPMYGPDFSDSFTIEDTSTPTFTPAPPTDTPVPTPTPTPDPSAPTPTDTPTPTITPTPTDTPTPTHTPSPTPTPNVINLSPVADTYVRSDKPNNNYGTNTLFFVDGSPMKITYIKFDLSGLTGLSISSAKLRLKVAGDKSPTLQSVKSVADTSWGETTLNYNNRSSLESVINTFSGPTVNTWVEIDIMSEAAARQGQLMSLGIDETSSNGINFYSKETVNGPVLVITF</sequence>
<dbReference type="EMBL" id="MFZO01000017">
    <property type="protein sequence ID" value="OGK25182.1"/>
    <property type="molecule type" value="Genomic_DNA"/>
</dbReference>
<feature type="region of interest" description="Disordered" evidence="4">
    <location>
        <begin position="345"/>
        <end position="413"/>
    </location>
</feature>
<dbReference type="AlphaFoldDB" id="A0A1F7H3B5"/>
<evidence type="ECO:0000256" key="1">
    <source>
        <dbReference type="ARBA" id="ARBA00004613"/>
    </source>
</evidence>
<dbReference type="InterPro" id="IPR055372">
    <property type="entry name" value="CBM96"/>
</dbReference>
<dbReference type="InterPro" id="IPR029052">
    <property type="entry name" value="Metallo-depent_PP-like"/>
</dbReference>
<dbReference type="Gene3D" id="3.60.21.10">
    <property type="match status" value="1"/>
</dbReference>
<dbReference type="NCBIfam" id="NF033679">
    <property type="entry name" value="DNRLRE_dom"/>
    <property type="match status" value="1"/>
</dbReference>
<evidence type="ECO:0000313" key="7">
    <source>
        <dbReference type="EMBL" id="OGK25182.1"/>
    </source>
</evidence>
<evidence type="ECO:0000259" key="5">
    <source>
        <dbReference type="Pfam" id="PF00149"/>
    </source>
</evidence>
<dbReference type="GO" id="GO:0016787">
    <property type="term" value="F:hydrolase activity"/>
    <property type="evidence" value="ECO:0007669"/>
    <property type="project" value="InterPro"/>
</dbReference>
<evidence type="ECO:0000256" key="4">
    <source>
        <dbReference type="SAM" id="MobiDB-lite"/>
    </source>
</evidence>
<evidence type="ECO:0000256" key="2">
    <source>
        <dbReference type="ARBA" id="ARBA00022525"/>
    </source>
</evidence>
<gene>
    <name evidence="7" type="ORF">A3C25_00330</name>
</gene>
<organism evidence="7 8">
    <name type="scientific">Candidatus Roizmanbacteria bacterium RIFCSPHIGHO2_02_FULL_38_11</name>
    <dbReference type="NCBI Taxonomy" id="1802039"/>
    <lineage>
        <taxon>Bacteria</taxon>
        <taxon>Candidatus Roizmaniibacteriota</taxon>
    </lineage>
</organism>
<dbReference type="InterPro" id="IPR004843">
    <property type="entry name" value="Calcineurin-like_PHP"/>
</dbReference>
<comment type="caution">
    <text evidence="7">The sequence shown here is derived from an EMBL/GenBank/DDBJ whole genome shotgun (WGS) entry which is preliminary data.</text>
</comment>